<comment type="caution">
    <text evidence="2">The sequence shown here is derived from an EMBL/GenBank/DDBJ whole genome shotgun (WGS) entry which is preliminary data.</text>
</comment>
<protein>
    <submittedName>
        <fullName evidence="2">Uncharacterized protein</fullName>
    </submittedName>
</protein>
<dbReference type="EMBL" id="BLAY01000006">
    <property type="protein sequence ID" value="GET35955.1"/>
    <property type="molecule type" value="Genomic_DNA"/>
</dbReference>
<feature type="coiled-coil region" evidence="1">
    <location>
        <begin position="1"/>
        <end position="86"/>
    </location>
</feature>
<accession>A0AAV3X5S7</accession>
<dbReference type="RefSeq" id="WP_226574876.1">
    <property type="nucleotide sequence ID" value="NZ_BLAY01000006.1"/>
</dbReference>
<keyword evidence="1" id="KW-0175">Coiled coil</keyword>
<dbReference type="Proteomes" id="UP001050975">
    <property type="component" value="Unassembled WGS sequence"/>
</dbReference>
<keyword evidence="3" id="KW-1185">Reference proteome</keyword>
<evidence type="ECO:0000313" key="3">
    <source>
        <dbReference type="Proteomes" id="UP001050975"/>
    </source>
</evidence>
<reference evidence="2" key="1">
    <citation type="submission" date="2019-10" db="EMBL/GenBank/DDBJ databases">
        <title>Draft genome sequece of Microseira wollei NIES-4236.</title>
        <authorList>
            <person name="Yamaguchi H."/>
            <person name="Suzuki S."/>
            <person name="Kawachi M."/>
        </authorList>
    </citation>
    <scope>NUCLEOTIDE SEQUENCE</scope>
    <source>
        <strain evidence="2">NIES-4236</strain>
    </source>
</reference>
<evidence type="ECO:0000256" key="1">
    <source>
        <dbReference type="SAM" id="Coils"/>
    </source>
</evidence>
<organism evidence="2 3">
    <name type="scientific">Microseira wollei NIES-4236</name>
    <dbReference type="NCBI Taxonomy" id="2530354"/>
    <lineage>
        <taxon>Bacteria</taxon>
        <taxon>Bacillati</taxon>
        <taxon>Cyanobacteriota</taxon>
        <taxon>Cyanophyceae</taxon>
        <taxon>Oscillatoriophycideae</taxon>
        <taxon>Aerosakkonematales</taxon>
        <taxon>Aerosakkonemataceae</taxon>
        <taxon>Microseira</taxon>
    </lineage>
</organism>
<gene>
    <name evidence="2" type="ORF">MiSe_07030</name>
</gene>
<name>A0AAV3X5S7_9CYAN</name>
<dbReference type="AlphaFoldDB" id="A0AAV3X5S7"/>
<sequence>MVQAQSEAETALKEVQNLLETQRQLIKSGKLAADFTYRLDGYENELNKLKTKWQNTKNIAENSEYYEIAQEEFNQVTRDAGELKSRIQEQIPSPEENKIETLPTTWANIQPDTVYQTKACMLVSFSNKQIIFATTKDRDGNHLRAIDKGEVPPQGHQGLVRSEEPGFDFKSKVLSKKVSHYRFHGKMIDGVLHFPGKVTNKK</sequence>
<proteinExistence type="predicted"/>
<evidence type="ECO:0000313" key="2">
    <source>
        <dbReference type="EMBL" id="GET35955.1"/>
    </source>
</evidence>